<dbReference type="Proteomes" id="UP001596540">
    <property type="component" value="Unassembled WGS sequence"/>
</dbReference>
<protein>
    <submittedName>
        <fullName evidence="1">Uncharacterized protein</fullName>
    </submittedName>
</protein>
<sequence>MISKVPPAAVAAVLQTLCDLYPDTDPHRHTGDYAALQADAETIAAAVTAALLHTHASTN</sequence>
<accession>A0ABW2KN77</accession>
<evidence type="ECO:0000313" key="2">
    <source>
        <dbReference type="Proteomes" id="UP001596540"/>
    </source>
</evidence>
<dbReference type="RefSeq" id="WP_379874231.1">
    <property type="nucleotide sequence ID" value="NZ_JBHTBH010000020.1"/>
</dbReference>
<evidence type="ECO:0000313" key="1">
    <source>
        <dbReference type="EMBL" id="MFC7331409.1"/>
    </source>
</evidence>
<gene>
    <name evidence="1" type="ORF">ACFQRF_27065</name>
</gene>
<organism evidence="1 2">
    <name type="scientific">Marinactinospora rubrisoli</name>
    <dbReference type="NCBI Taxonomy" id="2715399"/>
    <lineage>
        <taxon>Bacteria</taxon>
        <taxon>Bacillati</taxon>
        <taxon>Actinomycetota</taxon>
        <taxon>Actinomycetes</taxon>
        <taxon>Streptosporangiales</taxon>
        <taxon>Nocardiopsidaceae</taxon>
        <taxon>Marinactinospora</taxon>
    </lineage>
</organism>
<reference evidence="2" key="1">
    <citation type="journal article" date="2019" name="Int. J. Syst. Evol. Microbiol.">
        <title>The Global Catalogue of Microorganisms (GCM) 10K type strain sequencing project: providing services to taxonomists for standard genome sequencing and annotation.</title>
        <authorList>
            <consortium name="The Broad Institute Genomics Platform"/>
            <consortium name="The Broad Institute Genome Sequencing Center for Infectious Disease"/>
            <person name="Wu L."/>
            <person name="Ma J."/>
        </authorList>
    </citation>
    <scope>NUCLEOTIDE SEQUENCE [LARGE SCALE GENOMIC DNA]</scope>
    <source>
        <strain evidence="2">CGMCC 4.7382</strain>
    </source>
</reference>
<dbReference type="EMBL" id="JBHTBH010000020">
    <property type="protein sequence ID" value="MFC7331409.1"/>
    <property type="molecule type" value="Genomic_DNA"/>
</dbReference>
<name>A0ABW2KN77_9ACTN</name>
<keyword evidence="2" id="KW-1185">Reference proteome</keyword>
<proteinExistence type="predicted"/>
<comment type="caution">
    <text evidence="1">The sequence shown here is derived from an EMBL/GenBank/DDBJ whole genome shotgun (WGS) entry which is preliminary data.</text>
</comment>